<organism evidence="1 2">
    <name type="scientific">Romanomermis culicivorax</name>
    <name type="common">Nematode worm</name>
    <dbReference type="NCBI Taxonomy" id="13658"/>
    <lineage>
        <taxon>Eukaryota</taxon>
        <taxon>Metazoa</taxon>
        <taxon>Ecdysozoa</taxon>
        <taxon>Nematoda</taxon>
        <taxon>Enoplea</taxon>
        <taxon>Dorylaimia</taxon>
        <taxon>Mermithida</taxon>
        <taxon>Mermithoidea</taxon>
        <taxon>Mermithidae</taxon>
        <taxon>Romanomermis</taxon>
    </lineage>
</organism>
<keyword evidence="1" id="KW-1185">Reference proteome</keyword>
<accession>A0A915I226</accession>
<dbReference type="WBParaSite" id="nRc.2.0.1.t07517-RA">
    <property type="protein sequence ID" value="nRc.2.0.1.t07517-RA"/>
    <property type="gene ID" value="nRc.2.0.1.g07517"/>
</dbReference>
<dbReference type="AlphaFoldDB" id="A0A915I226"/>
<dbReference type="Proteomes" id="UP000887565">
    <property type="component" value="Unplaced"/>
</dbReference>
<protein>
    <submittedName>
        <fullName evidence="2">Uncharacterized protein</fullName>
    </submittedName>
</protein>
<evidence type="ECO:0000313" key="1">
    <source>
        <dbReference type="Proteomes" id="UP000887565"/>
    </source>
</evidence>
<reference evidence="2" key="1">
    <citation type="submission" date="2022-11" db="UniProtKB">
        <authorList>
            <consortium name="WormBaseParasite"/>
        </authorList>
    </citation>
    <scope>IDENTIFICATION</scope>
</reference>
<evidence type="ECO:0000313" key="2">
    <source>
        <dbReference type="WBParaSite" id="nRc.2.0.1.t07517-RA"/>
    </source>
</evidence>
<proteinExistence type="predicted"/>
<name>A0A915I226_ROMCU</name>
<sequence length="70" mass="8046">MPPPLLGMVELEALKMVLMMRKFFWSISAWCGTAGAERTLLQHMSSQLLFKIDKENQDIDEVVICENVNF</sequence>